<evidence type="ECO:0000256" key="1">
    <source>
        <dbReference type="SAM" id="Phobius"/>
    </source>
</evidence>
<reference evidence="2 3" key="1">
    <citation type="submission" date="2018-10" db="EMBL/GenBank/DDBJ databases">
        <title>Falsibacillus sp. genome draft.</title>
        <authorList>
            <person name="Shi S."/>
        </authorList>
    </citation>
    <scope>NUCLEOTIDE SEQUENCE [LARGE SCALE GENOMIC DNA]</scope>
    <source>
        <strain evidence="2 3">GY 10110</strain>
    </source>
</reference>
<dbReference type="EMBL" id="RCVZ01000013">
    <property type="protein sequence ID" value="RLQ93648.1"/>
    <property type="molecule type" value="Genomic_DNA"/>
</dbReference>
<dbReference type="OrthoDB" id="2915060at2"/>
<dbReference type="Proteomes" id="UP000276770">
    <property type="component" value="Unassembled WGS sequence"/>
</dbReference>
<feature type="transmembrane region" description="Helical" evidence="1">
    <location>
        <begin position="12"/>
        <end position="35"/>
    </location>
</feature>
<name>A0A3L7JS18_9BACI</name>
<comment type="caution">
    <text evidence="2">The sequence shown here is derived from an EMBL/GenBank/DDBJ whole genome shotgun (WGS) entry which is preliminary data.</text>
</comment>
<organism evidence="2 3">
    <name type="scientific">Falsibacillus albus</name>
    <dbReference type="NCBI Taxonomy" id="2478915"/>
    <lineage>
        <taxon>Bacteria</taxon>
        <taxon>Bacillati</taxon>
        <taxon>Bacillota</taxon>
        <taxon>Bacilli</taxon>
        <taxon>Bacillales</taxon>
        <taxon>Bacillaceae</taxon>
        <taxon>Falsibacillus</taxon>
    </lineage>
</organism>
<dbReference type="AlphaFoldDB" id="A0A3L7JS18"/>
<feature type="transmembrane region" description="Helical" evidence="1">
    <location>
        <begin position="47"/>
        <end position="66"/>
    </location>
</feature>
<evidence type="ECO:0000313" key="2">
    <source>
        <dbReference type="EMBL" id="RLQ93648.1"/>
    </source>
</evidence>
<gene>
    <name evidence="2" type="ORF">D9X91_16835</name>
</gene>
<proteinExistence type="predicted"/>
<sequence>MRGLSMTSDTDFSGHQLEIFFCFSIFFILAIWVYYDTDKYLTGGWRHFYWIATLLTGPIGLVFYLYKRRDMEF</sequence>
<keyword evidence="3" id="KW-1185">Reference proteome</keyword>
<accession>A0A3L7JS18</accession>
<protein>
    <submittedName>
        <fullName evidence="2">Uncharacterized protein</fullName>
    </submittedName>
</protein>
<evidence type="ECO:0000313" key="3">
    <source>
        <dbReference type="Proteomes" id="UP000276770"/>
    </source>
</evidence>
<dbReference type="RefSeq" id="WP_121681818.1">
    <property type="nucleotide sequence ID" value="NZ_RCVZ01000013.1"/>
</dbReference>
<keyword evidence="1" id="KW-1133">Transmembrane helix</keyword>
<keyword evidence="1" id="KW-0812">Transmembrane</keyword>
<keyword evidence="1" id="KW-0472">Membrane</keyword>